<accession>A0A6J4SUU9</accession>
<name>A0A6J4SUU9_9ACTN</name>
<feature type="region of interest" description="Disordered" evidence="1">
    <location>
        <begin position="1"/>
        <end position="58"/>
    </location>
</feature>
<evidence type="ECO:0000256" key="1">
    <source>
        <dbReference type="SAM" id="MobiDB-lite"/>
    </source>
</evidence>
<sequence>MSGPPRECIDLIGRQAEPHLQARMPAQNPASGPRPRRVEGLAGPVRWSQGQRGMAARSRHRLLRRKLWLGSFRAPGE</sequence>
<organism evidence="2">
    <name type="scientific">uncultured Solirubrobacterales bacterium</name>
    <dbReference type="NCBI Taxonomy" id="768556"/>
    <lineage>
        <taxon>Bacteria</taxon>
        <taxon>Bacillati</taxon>
        <taxon>Actinomycetota</taxon>
        <taxon>Thermoleophilia</taxon>
        <taxon>Solirubrobacterales</taxon>
        <taxon>environmental samples</taxon>
    </lineage>
</organism>
<dbReference type="AlphaFoldDB" id="A0A6J4SUU9"/>
<reference evidence="2" key="1">
    <citation type="submission" date="2020-02" db="EMBL/GenBank/DDBJ databases">
        <authorList>
            <person name="Meier V. D."/>
        </authorList>
    </citation>
    <scope>NUCLEOTIDE SEQUENCE</scope>
    <source>
        <strain evidence="2">AVDCRST_MAG45</strain>
    </source>
</reference>
<proteinExistence type="predicted"/>
<gene>
    <name evidence="2" type="ORF">AVDCRST_MAG45-1597</name>
</gene>
<dbReference type="EMBL" id="CADCVU010000133">
    <property type="protein sequence ID" value="CAA9505881.1"/>
    <property type="molecule type" value="Genomic_DNA"/>
</dbReference>
<evidence type="ECO:0000313" key="2">
    <source>
        <dbReference type="EMBL" id="CAA9505881.1"/>
    </source>
</evidence>
<protein>
    <submittedName>
        <fullName evidence="2">Uncharacterized protein</fullName>
    </submittedName>
</protein>